<evidence type="ECO:0008006" key="5">
    <source>
        <dbReference type="Google" id="ProtNLM"/>
    </source>
</evidence>
<reference evidence="3" key="1">
    <citation type="journal article" date="2022" name="Int. J. Syst. Evol. Microbiol.">
        <title>Pseudomonas aegrilactucae sp. nov. and Pseudomonas morbosilactucae sp. nov., pathogens causing bacterial rot of lettuce in Japan.</title>
        <authorList>
            <person name="Sawada H."/>
            <person name="Fujikawa T."/>
            <person name="Satou M."/>
        </authorList>
    </citation>
    <scope>NUCLEOTIDE SEQUENCE</scope>
    <source>
        <strain evidence="3">0166_1</strain>
    </source>
</reference>
<evidence type="ECO:0000256" key="1">
    <source>
        <dbReference type="SAM" id="MobiDB-lite"/>
    </source>
</evidence>
<feature type="chain" id="PRO_5038396485" description="Lipoprotein" evidence="2">
    <location>
        <begin position="21"/>
        <end position="457"/>
    </location>
</feature>
<dbReference type="KEGG" id="sbae:DSM104329_05327"/>
<dbReference type="PROSITE" id="PS51257">
    <property type="entry name" value="PROKAR_LIPOPROTEIN"/>
    <property type="match status" value="1"/>
</dbReference>
<feature type="compositionally biased region" description="Low complexity" evidence="1">
    <location>
        <begin position="40"/>
        <end position="53"/>
    </location>
</feature>
<sequence length="457" mass="48746">MSGRLAAGTLAAVLAALGLAACGGDGGGGTETATVVTRTVTTPRTAPATTTPAQPNAPGIGGAGTEGTPGSASTDTGAAGETGSLSSTSIFRPFAASSPWNTTIVGQAVDADSDRLIAQAQERIGVTERGNTITTQRRRIDDPLFINTTEWTVPIVDEEGGVETRMVCRQIPPDCGDGRNVDTLLIPPDASPLPQFDGWFTVLNRREGVAYDLWRARRGSDNVMSYQFMRKWALNGPGYQRPNSVSARGSGLPLFAGVLLPEEVAAGRIEHALAISVPGPAQRSYVQPASATDGNGRTSSLPEGARIRLRTDRFDDLVSLPTCGPGRLRDSQGEIRTDCIAPRTNRKAARAILDSLRRYGAIVVDRSRTPTLYAKQNADWNQLLRGPDGRLLTASGRDPLPRNLARERNQGTPLLRGNEVQFLRLSDFEVMQLPELLKFPPLGSTEVSPQTFTPVIP</sequence>
<keyword evidence="2" id="KW-0732">Signal</keyword>
<evidence type="ECO:0000313" key="3">
    <source>
        <dbReference type="EMBL" id="UGS38896.1"/>
    </source>
</evidence>
<keyword evidence="4" id="KW-1185">Reference proteome</keyword>
<feature type="signal peptide" evidence="2">
    <location>
        <begin position="1"/>
        <end position="20"/>
    </location>
</feature>
<dbReference type="Proteomes" id="UP001162834">
    <property type="component" value="Chromosome"/>
</dbReference>
<feature type="region of interest" description="Disordered" evidence="1">
    <location>
        <begin position="40"/>
        <end position="85"/>
    </location>
</feature>
<evidence type="ECO:0000256" key="2">
    <source>
        <dbReference type="SAM" id="SignalP"/>
    </source>
</evidence>
<dbReference type="AlphaFoldDB" id="A0A9E7C2V7"/>
<proteinExistence type="predicted"/>
<name>A0A9E7C2V7_9ACTN</name>
<dbReference type="EMBL" id="CP087164">
    <property type="protein sequence ID" value="UGS38896.1"/>
    <property type="molecule type" value="Genomic_DNA"/>
</dbReference>
<gene>
    <name evidence="3" type="ORF">DSM104329_05327</name>
</gene>
<accession>A0A9E7C2V7</accession>
<organism evidence="3 4">
    <name type="scientific">Capillimicrobium parvum</name>
    <dbReference type="NCBI Taxonomy" id="2884022"/>
    <lineage>
        <taxon>Bacteria</taxon>
        <taxon>Bacillati</taxon>
        <taxon>Actinomycetota</taxon>
        <taxon>Thermoleophilia</taxon>
        <taxon>Solirubrobacterales</taxon>
        <taxon>Capillimicrobiaceae</taxon>
        <taxon>Capillimicrobium</taxon>
    </lineage>
</organism>
<protein>
    <recommendedName>
        <fullName evidence="5">Lipoprotein</fullName>
    </recommendedName>
</protein>
<evidence type="ECO:0000313" key="4">
    <source>
        <dbReference type="Proteomes" id="UP001162834"/>
    </source>
</evidence>
<dbReference type="RefSeq" id="WP_259312908.1">
    <property type="nucleotide sequence ID" value="NZ_CP087164.1"/>
</dbReference>